<organism evidence="1 2">
    <name type="scientific">Eumeta variegata</name>
    <name type="common">Bagworm moth</name>
    <name type="synonym">Eumeta japonica</name>
    <dbReference type="NCBI Taxonomy" id="151549"/>
    <lineage>
        <taxon>Eukaryota</taxon>
        <taxon>Metazoa</taxon>
        <taxon>Ecdysozoa</taxon>
        <taxon>Arthropoda</taxon>
        <taxon>Hexapoda</taxon>
        <taxon>Insecta</taxon>
        <taxon>Pterygota</taxon>
        <taxon>Neoptera</taxon>
        <taxon>Endopterygota</taxon>
        <taxon>Lepidoptera</taxon>
        <taxon>Glossata</taxon>
        <taxon>Ditrysia</taxon>
        <taxon>Tineoidea</taxon>
        <taxon>Psychidae</taxon>
        <taxon>Oiketicinae</taxon>
        <taxon>Eumeta</taxon>
    </lineage>
</organism>
<gene>
    <name evidence="1" type="ORF">EVAR_92375_1</name>
</gene>
<protein>
    <submittedName>
        <fullName evidence="1">Uncharacterized protein</fullName>
    </submittedName>
</protein>
<evidence type="ECO:0000313" key="1">
    <source>
        <dbReference type="EMBL" id="GBP14383.1"/>
    </source>
</evidence>
<accession>A0A4C1TIR8</accession>
<proteinExistence type="predicted"/>
<evidence type="ECO:0000313" key="2">
    <source>
        <dbReference type="Proteomes" id="UP000299102"/>
    </source>
</evidence>
<name>A0A4C1TIR8_EUMVA</name>
<dbReference type="AlphaFoldDB" id="A0A4C1TIR8"/>
<keyword evidence="2" id="KW-1185">Reference proteome</keyword>
<dbReference type="Proteomes" id="UP000299102">
    <property type="component" value="Unassembled WGS sequence"/>
</dbReference>
<reference evidence="1 2" key="1">
    <citation type="journal article" date="2019" name="Commun. Biol.">
        <title>The bagworm genome reveals a unique fibroin gene that provides high tensile strength.</title>
        <authorList>
            <person name="Kono N."/>
            <person name="Nakamura H."/>
            <person name="Ohtoshi R."/>
            <person name="Tomita M."/>
            <person name="Numata K."/>
            <person name="Arakawa K."/>
        </authorList>
    </citation>
    <scope>NUCLEOTIDE SEQUENCE [LARGE SCALE GENOMIC DNA]</scope>
</reference>
<sequence length="144" mass="16046">MHTRDKEPVSLSRVIVGPHFRMLFIRESTFQAICRGKSALKIVLENIEKKTEKLKTGSVSKSSVGPGIRIKNVTGMDGTIEHWIRIKTKSETGTEIKETGIEMDRTRNQNRVAGTENVISGKINLPKGRKKSLHLYTSEAVNGS</sequence>
<dbReference type="EMBL" id="BGZK01000063">
    <property type="protein sequence ID" value="GBP14383.1"/>
    <property type="molecule type" value="Genomic_DNA"/>
</dbReference>
<comment type="caution">
    <text evidence="1">The sequence shown here is derived from an EMBL/GenBank/DDBJ whole genome shotgun (WGS) entry which is preliminary data.</text>
</comment>